<organism evidence="3">
    <name type="scientific">hydrothermal vent metagenome</name>
    <dbReference type="NCBI Taxonomy" id="652676"/>
    <lineage>
        <taxon>unclassified sequences</taxon>
        <taxon>metagenomes</taxon>
        <taxon>ecological metagenomes</taxon>
    </lineage>
</organism>
<evidence type="ECO:0000313" key="3">
    <source>
        <dbReference type="EMBL" id="VAW20054.1"/>
    </source>
</evidence>
<dbReference type="PANTHER" id="PTHR42103">
    <property type="entry name" value="ALPHA/BETA-HYDROLASES SUPERFAMILY PROTEIN"/>
    <property type="match status" value="1"/>
</dbReference>
<dbReference type="Gene3D" id="3.40.50.1820">
    <property type="entry name" value="alpha/beta hydrolase"/>
    <property type="match status" value="1"/>
</dbReference>
<feature type="domain" description="Peptidase S9 prolyl oligopeptidase catalytic" evidence="1">
    <location>
        <begin position="147"/>
        <end position="197"/>
    </location>
</feature>
<dbReference type="GO" id="GO:0006508">
    <property type="term" value="P:proteolysis"/>
    <property type="evidence" value="ECO:0007669"/>
    <property type="project" value="InterPro"/>
</dbReference>
<dbReference type="AlphaFoldDB" id="A0A3B0UIC7"/>
<dbReference type="Pfam" id="PF00326">
    <property type="entry name" value="Peptidase_S9"/>
    <property type="match status" value="1"/>
</dbReference>
<accession>A0A3B0UIC7</accession>
<dbReference type="Pfam" id="PF02129">
    <property type="entry name" value="Peptidase_S15"/>
    <property type="match status" value="1"/>
</dbReference>
<dbReference type="PANTHER" id="PTHR42103:SF2">
    <property type="entry name" value="AB HYDROLASE-1 DOMAIN-CONTAINING PROTEIN"/>
    <property type="match status" value="1"/>
</dbReference>
<dbReference type="EMBL" id="UOEO01000129">
    <property type="protein sequence ID" value="VAW20054.1"/>
    <property type="molecule type" value="Genomic_DNA"/>
</dbReference>
<dbReference type="GO" id="GO:0008236">
    <property type="term" value="F:serine-type peptidase activity"/>
    <property type="evidence" value="ECO:0007669"/>
    <property type="project" value="InterPro"/>
</dbReference>
<feature type="domain" description="Xaa-Pro dipeptidyl-peptidase-like" evidence="2">
    <location>
        <begin position="17"/>
        <end position="138"/>
    </location>
</feature>
<protein>
    <submittedName>
        <fullName evidence="3">Hydrolase SMc00528, alpha/beta fold family</fullName>
    </submittedName>
</protein>
<proteinExistence type="predicted"/>
<dbReference type="SUPFAM" id="SSF53474">
    <property type="entry name" value="alpha/beta-Hydrolases"/>
    <property type="match status" value="1"/>
</dbReference>
<reference evidence="3" key="1">
    <citation type="submission" date="2018-06" db="EMBL/GenBank/DDBJ databases">
        <authorList>
            <person name="Zhirakovskaya E."/>
        </authorList>
    </citation>
    <scope>NUCLEOTIDE SEQUENCE</scope>
</reference>
<keyword evidence="3" id="KW-0378">Hydrolase</keyword>
<dbReference type="InterPro" id="IPR000383">
    <property type="entry name" value="Xaa-Pro-like_dom"/>
</dbReference>
<evidence type="ECO:0000259" key="2">
    <source>
        <dbReference type="Pfam" id="PF02129"/>
    </source>
</evidence>
<gene>
    <name evidence="3" type="ORF">MNBD_ALPHA12-245</name>
</gene>
<dbReference type="InterPro" id="IPR029058">
    <property type="entry name" value="AB_hydrolase_fold"/>
</dbReference>
<evidence type="ECO:0000259" key="1">
    <source>
        <dbReference type="Pfam" id="PF00326"/>
    </source>
</evidence>
<name>A0A3B0UIC7_9ZZZZ</name>
<dbReference type="InterPro" id="IPR001375">
    <property type="entry name" value="Peptidase_S9_cat"/>
</dbReference>
<sequence length="220" mass="24302">MPEVIFNGPSGRIEGRYQPGKQPNAPVAILLHPHPEFGGTMNNQIIYDLYYMFVERGFATLRYNSRGVGRSQGLFDHGLGELSDAAAALDWLQSINPESKGSWIGGFSFGAWIGMQLLMRRPEVEGFISIAPPENLYDFSFLAPCPSSGLIIHGIEDKVAPAESVQRLVDKLQAQKGITIEQQMVEGANHFFTGQTEELLERCSEYLDRRRADIAAGGGR</sequence>